<evidence type="ECO:0000313" key="9">
    <source>
        <dbReference type="EMBL" id="QDU93493.1"/>
    </source>
</evidence>
<evidence type="ECO:0000256" key="2">
    <source>
        <dbReference type="ARBA" id="ARBA00023134"/>
    </source>
</evidence>
<feature type="binding site" evidence="3">
    <location>
        <position position="87"/>
    </location>
    <ligand>
        <name>(6S)-5-formyl-5,6,7,8-tetrahydrofolate</name>
        <dbReference type="ChEBI" id="CHEBI:57457"/>
    </ligand>
</feature>
<dbReference type="GO" id="GO:0005525">
    <property type="term" value="F:GTP binding"/>
    <property type="evidence" value="ECO:0007669"/>
    <property type="project" value="UniProtKB-UniRule"/>
</dbReference>
<dbReference type="InterPro" id="IPR018948">
    <property type="entry name" value="GTP-bd_TrmE_N"/>
</dbReference>
<comment type="subcellular location">
    <subcellularLocation>
        <location evidence="3">Cytoplasm</location>
    </subcellularLocation>
</comment>
<comment type="similarity">
    <text evidence="3">Belongs to the TRAFAC class TrmE-Era-EngA-EngB-Septin-like GTPase superfamily. TrmE GTPase family.</text>
</comment>
<evidence type="ECO:0000256" key="4">
    <source>
        <dbReference type="SAM" id="Coils"/>
    </source>
</evidence>
<organism evidence="9 10">
    <name type="scientific">Lignipirellula cremea</name>
    <dbReference type="NCBI Taxonomy" id="2528010"/>
    <lineage>
        <taxon>Bacteria</taxon>
        <taxon>Pseudomonadati</taxon>
        <taxon>Planctomycetota</taxon>
        <taxon>Planctomycetia</taxon>
        <taxon>Pirellulales</taxon>
        <taxon>Pirellulaceae</taxon>
        <taxon>Lignipirellula</taxon>
    </lineage>
</organism>
<dbReference type="Pfam" id="PF01926">
    <property type="entry name" value="MMR_HSR1"/>
    <property type="match status" value="1"/>
</dbReference>
<feature type="binding site" evidence="3">
    <location>
        <position position="257"/>
    </location>
    <ligand>
        <name>Mg(2+)</name>
        <dbReference type="ChEBI" id="CHEBI:18420"/>
    </ligand>
</feature>
<comment type="caution">
    <text evidence="3">Lacks conserved residue(s) required for the propagation of feature annotation.</text>
</comment>
<proteinExistence type="inferred from homology"/>
<reference evidence="9 10" key="1">
    <citation type="submission" date="2019-02" db="EMBL/GenBank/DDBJ databases">
        <title>Deep-cultivation of Planctomycetes and their phenomic and genomic characterization uncovers novel biology.</title>
        <authorList>
            <person name="Wiegand S."/>
            <person name="Jogler M."/>
            <person name="Boedeker C."/>
            <person name="Pinto D."/>
            <person name="Vollmers J."/>
            <person name="Rivas-Marin E."/>
            <person name="Kohn T."/>
            <person name="Peeters S.H."/>
            <person name="Heuer A."/>
            <person name="Rast P."/>
            <person name="Oberbeckmann S."/>
            <person name="Bunk B."/>
            <person name="Jeske O."/>
            <person name="Meyerdierks A."/>
            <person name="Storesund J.E."/>
            <person name="Kallscheuer N."/>
            <person name="Luecker S."/>
            <person name="Lage O.M."/>
            <person name="Pohl T."/>
            <person name="Merkel B.J."/>
            <person name="Hornburger P."/>
            <person name="Mueller R.-W."/>
            <person name="Bruemmer F."/>
            <person name="Labrenz M."/>
            <person name="Spormann A.M."/>
            <person name="Op den Camp H."/>
            <person name="Overmann J."/>
            <person name="Amann R."/>
            <person name="Jetten M.S.M."/>
            <person name="Mascher T."/>
            <person name="Medema M.H."/>
            <person name="Devos D.P."/>
            <person name="Kaster A.-K."/>
            <person name="Ovreas L."/>
            <person name="Rohde M."/>
            <person name="Galperin M.Y."/>
            <person name="Jogler C."/>
        </authorList>
    </citation>
    <scope>NUCLEOTIDE SEQUENCE [LARGE SCALE GENOMIC DNA]</scope>
    <source>
        <strain evidence="9 10">Pla85_3_4</strain>
    </source>
</reference>
<dbReference type="InterPro" id="IPR027417">
    <property type="entry name" value="P-loop_NTPase"/>
</dbReference>
<dbReference type="InterPro" id="IPR006073">
    <property type="entry name" value="GTP-bd"/>
</dbReference>
<dbReference type="KEGG" id="lcre:Pla8534_12730"/>
<feature type="binding site" evidence="3">
    <location>
        <position position="464"/>
    </location>
    <ligand>
        <name>(6S)-5-formyl-5,6,7,8-tetrahydrofolate</name>
        <dbReference type="ChEBI" id="CHEBI:57457"/>
    </ligand>
</feature>
<dbReference type="SUPFAM" id="SSF52540">
    <property type="entry name" value="P-loop containing nucleoside triphosphate hydrolases"/>
    <property type="match status" value="1"/>
</dbReference>
<evidence type="ECO:0000256" key="1">
    <source>
        <dbReference type="ARBA" id="ARBA00022741"/>
    </source>
</evidence>
<keyword evidence="10" id="KW-1185">Reference proteome</keyword>
<dbReference type="Pfam" id="PF10396">
    <property type="entry name" value="TrmE_N"/>
    <property type="match status" value="1"/>
</dbReference>
<dbReference type="InterPro" id="IPR027368">
    <property type="entry name" value="MnmE_dom2"/>
</dbReference>
<dbReference type="PANTHER" id="PTHR42714:SF2">
    <property type="entry name" value="TRNA MODIFICATION GTPASE GTPBP3, MITOCHONDRIAL"/>
    <property type="match status" value="1"/>
</dbReference>
<dbReference type="GO" id="GO:0002098">
    <property type="term" value="P:tRNA wobble uridine modification"/>
    <property type="evidence" value="ECO:0007669"/>
    <property type="project" value="TreeGrafter"/>
</dbReference>
<comment type="subunit">
    <text evidence="3">Homodimer. Heterotetramer of two MnmE and two MnmG subunits.</text>
</comment>
<comment type="cofactor">
    <cofactor evidence="3">
        <name>K(+)</name>
        <dbReference type="ChEBI" id="CHEBI:29103"/>
    </cofactor>
    <text evidence="3">Binds 1 potassium ion per subunit.</text>
</comment>
<dbReference type="Gene3D" id="3.40.50.300">
    <property type="entry name" value="P-loop containing nucleotide triphosphate hydrolases"/>
    <property type="match status" value="1"/>
</dbReference>
<dbReference type="EC" id="3.6.-.-" evidence="3"/>
<dbReference type="AlphaFoldDB" id="A0A518DNV8"/>
<dbReference type="Gene3D" id="3.30.1360.120">
    <property type="entry name" value="Probable tRNA modification gtpase trme, domain 1"/>
    <property type="match status" value="1"/>
</dbReference>
<dbReference type="GO" id="GO:0030488">
    <property type="term" value="P:tRNA methylation"/>
    <property type="evidence" value="ECO:0007669"/>
    <property type="project" value="TreeGrafter"/>
</dbReference>
<sequence>MRMDFDDTITAIASAPGGAVRGVVRISGPQAVACLADLFQGEISPTTLRKAGVLQGALALGDPLGDAPCQAFVWPTDRSYTRQPSVEIHTIGSPPVLEATLAAVRRGGARLARPGEFTQRAFLAGRIDLTQAEAVLGVIDADSQNELTVALRQMAGGLAEPLQELRDRLLNLLADLEAGLDFVEEDIEFITTEQLTSQLREGEQQVAALAEQMRTRSDGPGEIRIAISGWPNVGKSSLLNALAGESAAIVSPLPGATRDYVARRLDLHGLSCLVIDTAGFEADAAAGVADAAQSQMRRQTGDAHLRLFCLDSSRPLNAWEEQQLSEPDPLRLRVLTKGDQAPRNTSSDPTAARRNDPLLAGAMLTSSRTGAGLEELKQAIASALPTAASGEAGVVAGTASRCRESLELAAASLATAGQTAAAGWGDELTAAEIRTALAELGRVVGAVYTDDLLDRIFSRFCIGK</sequence>
<feature type="binding site" evidence="3">
    <location>
        <begin position="232"/>
        <end position="237"/>
    </location>
    <ligand>
        <name>GTP</name>
        <dbReference type="ChEBI" id="CHEBI:37565"/>
    </ligand>
</feature>
<feature type="binding site" evidence="3">
    <location>
        <begin position="276"/>
        <end position="279"/>
    </location>
    <ligand>
        <name>GTP</name>
        <dbReference type="ChEBI" id="CHEBI:37565"/>
    </ligand>
</feature>
<keyword evidence="4" id="KW-0175">Coiled coil</keyword>
<keyword evidence="2 3" id="KW-0342">GTP-binding</keyword>
<keyword evidence="3" id="KW-0630">Potassium</keyword>
<dbReference type="GO" id="GO:0005829">
    <property type="term" value="C:cytosol"/>
    <property type="evidence" value="ECO:0007669"/>
    <property type="project" value="TreeGrafter"/>
</dbReference>
<evidence type="ECO:0000256" key="5">
    <source>
        <dbReference type="SAM" id="MobiDB-lite"/>
    </source>
</evidence>
<evidence type="ECO:0000259" key="8">
    <source>
        <dbReference type="Pfam" id="PF12631"/>
    </source>
</evidence>
<dbReference type="PRINTS" id="PR00326">
    <property type="entry name" value="GTP1OBG"/>
</dbReference>
<feature type="binding site" evidence="3">
    <location>
        <position position="236"/>
    </location>
    <ligand>
        <name>Mg(2+)</name>
        <dbReference type="ChEBI" id="CHEBI:18420"/>
    </ligand>
</feature>
<keyword evidence="3" id="KW-0963">Cytoplasm</keyword>
<dbReference type="Proteomes" id="UP000317648">
    <property type="component" value="Chromosome"/>
</dbReference>
<dbReference type="Gene3D" id="1.20.120.430">
    <property type="entry name" value="tRNA modification GTPase MnmE domain 2"/>
    <property type="match status" value="1"/>
</dbReference>
<dbReference type="InterPro" id="IPR025867">
    <property type="entry name" value="MnmE_helical"/>
</dbReference>
<protein>
    <recommendedName>
        <fullName evidence="3">tRNA modification GTPase MnmE</fullName>
        <ecNumber evidence="3">3.6.-.-</ecNumber>
    </recommendedName>
</protein>
<dbReference type="SUPFAM" id="SSF116878">
    <property type="entry name" value="TrmE connector domain"/>
    <property type="match status" value="1"/>
</dbReference>
<feature type="region of interest" description="Disordered" evidence="5">
    <location>
        <begin position="337"/>
        <end position="356"/>
    </location>
</feature>
<accession>A0A518DNV8</accession>
<dbReference type="OrthoDB" id="9805918at2"/>
<dbReference type="InterPro" id="IPR027266">
    <property type="entry name" value="TrmE/GcvT-like"/>
</dbReference>
<dbReference type="InterPro" id="IPR004520">
    <property type="entry name" value="GTPase_MnmE"/>
</dbReference>
<evidence type="ECO:0000259" key="6">
    <source>
        <dbReference type="Pfam" id="PF01926"/>
    </source>
</evidence>
<feature type="domain" description="G" evidence="6">
    <location>
        <begin position="224"/>
        <end position="318"/>
    </location>
</feature>
<keyword evidence="3" id="KW-0460">Magnesium</keyword>
<feature type="domain" description="MnmE helical" evidence="8">
    <location>
        <begin position="129"/>
        <end position="461"/>
    </location>
</feature>
<gene>
    <name evidence="9" type="primary">mnmE_1</name>
    <name evidence="3" type="synonym">mnmE</name>
    <name evidence="3" type="synonym">trmE</name>
    <name evidence="9" type="ORF">Pla8534_12730</name>
</gene>
<dbReference type="EMBL" id="CP036433">
    <property type="protein sequence ID" value="QDU93493.1"/>
    <property type="molecule type" value="Genomic_DNA"/>
</dbReference>
<keyword evidence="3" id="KW-0479">Metal-binding</keyword>
<dbReference type="HAMAP" id="MF_00379">
    <property type="entry name" value="GTPase_MnmE"/>
    <property type="match status" value="1"/>
</dbReference>
<comment type="function">
    <text evidence="3">Exhibits a very high intrinsic GTPase hydrolysis rate. Involved in the addition of a carboxymethylaminomethyl (cmnm) group at the wobble position (U34) of certain tRNAs, forming tRNA-cmnm(5)s(2)U34.</text>
</comment>
<dbReference type="GO" id="GO:0046872">
    <property type="term" value="F:metal ion binding"/>
    <property type="evidence" value="ECO:0007669"/>
    <property type="project" value="UniProtKB-KW"/>
</dbReference>
<dbReference type="CDD" id="cd14858">
    <property type="entry name" value="TrmE_N"/>
    <property type="match status" value="1"/>
</dbReference>
<dbReference type="Pfam" id="PF12631">
    <property type="entry name" value="MnmE_helical"/>
    <property type="match status" value="1"/>
</dbReference>
<feature type="binding site" evidence="3">
    <location>
        <position position="126"/>
    </location>
    <ligand>
        <name>(6S)-5-formyl-5,6,7,8-tetrahydrofolate</name>
        <dbReference type="ChEBI" id="CHEBI:57457"/>
    </ligand>
</feature>
<dbReference type="GO" id="GO:0003924">
    <property type="term" value="F:GTPase activity"/>
    <property type="evidence" value="ECO:0007669"/>
    <property type="project" value="UniProtKB-UniRule"/>
</dbReference>
<dbReference type="PANTHER" id="PTHR42714">
    <property type="entry name" value="TRNA MODIFICATION GTPASE GTPBP3"/>
    <property type="match status" value="1"/>
</dbReference>
<feature type="domain" description="GTP-binding protein TrmE N-terminal" evidence="7">
    <location>
        <begin position="8"/>
        <end position="126"/>
    </location>
</feature>
<keyword evidence="3 9" id="KW-0378">Hydrolase</keyword>
<feature type="binding site" evidence="3">
    <location>
        <position position="25"/>
    </location>
    <ligand>
        <name>(6S)-5-formyl-5,6,7,8-tetrahydrofolate</name>
        <dbReference type="ChEBI" id="CHEBI:57457"/>
    </ligand>
</feature>
<dbReference type="SUPFAM" id="SSF103025">
    <property type="entry name" value="Folate-binding domain"/>
    <property type="match status" value="1"/>
</dbReference>
<evidence type="ECO:0000313" key="10">
    <source>
        <dbReference type="Proteomes" id="UP000317648"/>
    </source>
</evidence>
<keyword evidence="1 3" id="KW-0547">Nucleotide-binding</keyword>
<evidence type="ECO:0000256" key="3">
    <source>
        <dbReference type="HAMAP-Rule" id="MF_00379"/>
    </source>
</evidence>
<evidence type="ECO:0000259" key="7">
    <source>
        <dbReference type="Pfam" id="PF10396"/>
    </source>
</evidence>
<name>A0A518DNV8_9BACT</name>
<keyword evidence="3" id="KW-0819">tRNA processing</keyword>
<feature type="coiled-coil region" evidence="4">
    <location>
        <begin position="166"/>
        <end position="212"/>
    </location>
</feature>